<dbReference type="AlphaFoldDB" id="A0A6I3T4K4"/>
<name>A0A6I3T4K4_9BURK</name>
<protein>
    <submittedName>
        <fullName evidence="2">Uncharacterized protein</fullName>
    </submittedName>
</protein>
<dbReference type="OrthoDB" id="9856222at2"/>
<reference evidence="1" key="4">
    <citation type="submission" date="2024-05" db="EMBL/GenBank/DDBJ databases">
        <authorList>
            <person name="Sun Q."/>
            <person name="Zhou Y."/>
        </authorList>
    </citation>
    <scope>NUCLEOTIDE SEQUENCE</scope>
    <source>
        <strain evidence="1">CGMCC 1.15931</strain>
    </source>
</reference>
<proteinExistence type="predicted"/>
<evidence type="ECO:0000313" key="4">
    <source>
        <dbReference type="Proteomes" id="UP000622638"/>
    </source>
</evidence>
<reference evidence="1" key="1">
    <citation type="journal article" date="2014" name="Int. J. Syst. Evol. Microbiol.">
        <title>Complete genome of a new Firmicutes species belonging to the dominant human colonic microbiota ('Ruminococcus bicirculans') reveals two chromosomes and a selective capacity to utilize plant glucans.</title>
        <authorList>
            <consortium name="NISC Comparative Sequencing Program"/>
            <person name="Wegmann U."/>
            <person name="Louis P."/>
            <person name="Goesmann A."/>
            <person name="Henrissat B."/>
            <person name="Duncan S.H."/>
            <person name="Flint H.J."/>
        </authorList>
    </citation>
    <scope>NUCLEOTIDE SEQUENCE</scope>
    <source>
        <strain evidence="1">CGMCC 1.15931</strain>
    </source>
</reference>
<dbReference type="EMBL" id="WNKZ01000168">
    <property type="protein sequence ID" value="MTV56383.1"/>
    <property type="molecule type" value="Genomic_DNA"/>
</dbReference>
<dbReference type="Proteomes" id="UP000622638">
    <property type="component" value="Unassembled WGS sequence"/>
</dbReference>
<sequence>MNTTYLEVTDATENFIRELSANDDPLPLVELKVRQAIAEAAVKTWYEEAEGLARREVHDSERQRLDELAFELHAAARVTG</sequence>
<gene>
    <name evidence="1" type="ORF">GCM10011572_53660</name>
    <name evidence="2" type="ORF">GM672_27055</name>
</gene>
<evidence type="ECO:0000313" key="1">
    <source>
        <dbReference type="EMBL" id="GGC25538.1"/>
    </source>
</evidence>
<evidence type="ECO:0000313" key="3">
    <source>
        <dbReference type="Proteomes" id="UP000430634"/>
    </source>
</evidence>
<organism evidence="2 3">
    <name type="scientific">Pseudoduganella buxea</name>
    <dbReference type="NCBI Taxonomy" id="1949069"/>
    <lineage>
        <taxon>Bacteria</taxon>
        <taxon>Pseudomonadati</taxon>
        <taxon>Pseudomonadota</taxon>
        <taxon>Betaproteobacteria</taxon>
        <taxon>Burkholderiales</taxon>
        <taxon>Oxalobacteraceae</taxon>
        <taxon>Telluria group</taxon>
        <taxon>Pseudoduganella</taxon>
    </lineage>
</organism>
<comment type="caution">
    <text evidence="2">The sequence shown here is derived from an EMBL/GenBank/DDBJ whole genome shotgun (WGS) entry which is preliminary data.</text>
</comment>
<dbReference type="EMBL" id="BMKG01000055">
    <property type="protein sequence ID" value="GGC25538.1"/>
    <property type="molecule type" value="Genomic_DNA"/>
</dbReference>
<dbReference type="Proteomes" id="UP000430634">
    <property type="component" value="Unassembled WGS sequence"/>
</dbReference>
<reference evidence="2 3" key="3">
    <citation type="submission" date="2019-11" db="EMBL/GenBank/DDBJ databases">
        <title>Type strains purchased from KCTC, JCM and DSMZ.</title>
        <authorList>
            <person name="Lu H."/>
        </authorList>
    </citation>
    <scope>NUCLEOTIDE SEQUENCE [LARGE SCALE GENOMIC DNA]</scope>
    <source>
        <strain evidence="2 3">KCTC 52429</strain>
    </source>
</reference>
<reference evidence="4" key="2">
    <citation type="journal article" date="2019" name="Int. J. Syst. Evol. Microbiol.">
        <title>The Global Catalogue of Microorganisms (GCM) 10K type strain sequencing project: providing services to taxonomists for standard genome sequencing and annotation.</title>
        <authorList>
            <consortium name="The Broad Institute Genomics Platform"/>
            <consortium name="The Broad Institute Genome Sequencing Center for Infectious Disease"/>
            <person name="Wu L."/>
            <person name="Ma J."/>
        </authorList>
    </citation>
    <scope>NUCLEOTIDE SEQUENCE [LARGE SCALE GENOMIC DNA]</scope>
    <source>
        <strain evidence="4">CGMCC 1.15931</strain>
    </source>
</reference>
<accession>A0A6I3T4K4</accession>
<dbReference type="RefSeq" id="WP_155473601.1">
    <property type="nucleotide sequence ID" value="NZ_BMKG01000055.1"/>
</dbReference>
<keyword evidence="4" id="KW-1185">Reference proteome</keyword>
<evidence type="ECO:0000313" key="2">
    <source>
        <dbReference type="EMBL" id="MTV56383.1"/>
    </source>
</evidence>